<sequence>MEELATHAAIALKAEKLIFVVEGRGAVEQDSELISTLTAQQAEQLLQAGSLQDDVAACLPYCIRATREGIPAPTWSAAIRTARCCWSTSPAAATAP</sequence>
<reference evidence="1 2" key="1">
    <citation type="submission" date="2018-12" db="EMBL/GenBank/DDBJ databases">
        <authorList>
            <consortium name="Pathogen Informatics"/>
        </authorList>
    </citation>
    <scope>NUCLEOTIDE SEQUENCE [LARGE SCALE GENOMIC DNA]</scope>
    <source>
        <strain evidence="1 2">NCTC9695</strain>
    </source>
</reference>
<dbReference type="EMBL" id="LR134182">
    <property type="protein sequence ID" value="VEB44413.1"/>
    <property type="molecule type" value="Genomic_DNA"/>
</dbReference>
<dbReference type="Proteomes" id="UP000275777">
    <property type="component" value="Chromosome"/>
</dbReference>
<dbReference type="AlphaFoldDB" id="A0A3S4HPQ6"/>
<proteinExistence type="predicted"/>
<name>A0A3S4HPQ6_CHRVL</name>
<protein>
    <submittedName>
        <fullName evidence="1">N-acetylglutamate synthase</fullName>
    </submittedName>
</protein>
<gene>
    <name evidence="1" type="ORF">NCTC9695_04903</name>
</gene>
<evidence type="ECO:0000313" key="2">
    <source>
        <dbReference type="Proteomes" id="UP000275777"/>
    </source>
</evidence>
<evidence type="ECO:0000313" key="1">
    <source>
        <dbReference type="EMBL" id="VEB44413.1"/>
    </source>
</evidence>
<dbReference type="SUPFAM" id="SSF53633">
    <property type="entry name" value="Carbamate kinase-like"/>
    <property type="match status" value="1"/>
</dbReference>
<accession>A0A3S4HPQ6</accession>
<dbReference type="InterPro" id="IPR036393">
    <property type="entry name" value="AceGlu_kinase-like_sf"/>
</dbReference>
<dbReference type="Gene3D" id="3.40.1160.10">
    <property type="entry name" value="Acetylglutamate kinase-like"/>
    <property type="match status" value="1"/>
</dbReference>
<organism evidence="1 2">
    <name type="scientific">Chromobacterium violaceum</name>
    <dbReference type="NCBI Taxonomy" id="536"/>
    <lineage>
        <taxon>Bacteria</taxon>
        <taxon>Pseudomonadati</taxon>
        <taxon>Pseudomonadota</taxon>
        <taxon>Betaproteobacteria</taxon>
        <taxon>Neisseriales</taxon>
        <taxon>Chromobacteriaceae</taxon>
        <taxon>Chromobacterium</taxon>
    </lineage>
</organism>